<feature type="compositionally biased region" description="Basic and acidic residues" evidence="11">
    <location>
        <begin position="492"/>
        <end position="529"/>
    </location>
</feature>
<feature type="compositionally biased region" description="Acidic residues" evidence="11">
    <location>
        <begin position="480"/>
        <end position="491"/>
    </location>
</feature>
<comment type="similarity">
    <text evidence="2">Belongs to the UPF0053 family. Hemolysin C subfamily.</text>
</comment>
<dbReference type="Pfam" id="PF00571">
    <property type="entry name" value="CBS"/>
    <property type="match status" value="2"/>
</dbReference>
<feature type="transmembrane region" description="Helical" evidence="12">
    <location>
        <begin position="6"/>
        <end position="32"/>
    </location>
</feature>
<keyword evidence="17" id="KW-1185">Reference proteome</keyword>
<evidence type="ECO:0000256" key="8">
    <source>
        <dbReference type="ARBA" id="ARBA00023136"/>
    </source>
</evidence>
<dbReference type="InterPro" id="IPR044751">
    <property type="entry name" value="Ion_transp-like_CBS"/>
</dbReference>
<dbReference type="AlphaFoldDB" id="A0A9X1P0N0"/>
<evidence type="ECO:0000256" key="9">
    <source>
        <dbReference type="PROSITE-ProRule" id="PRU00703"/>
    </source>
</evidence>
<feature type="region of interest" description="Disordered" evidence="11">
    <location>
        <begin position="459"/>
        <end position="529"/>
    </location>
</feature>
<reference evidence="15" key="1">
    <citation type="submission" date="2022-01" db="EMBL/GenBank/DDBJ databases">
        <title>Jiella avicenniae sp. nov., a novel endophytic bacterium isolated from bark of Avicennia marina.</title>
        <authorList>
            <person name="Tuo L."/>
        </authorList>
    </citation>
    <scope>NUCLEOTIDE SEQUENCE</scope>
    <source>
        <strain evidence="15">CBK1P-4</strain>
    </source>
</reference>
<evidence type="ECO:0000256" key="11">
    <source>
        <dbReference type="SAM" id="MobiDB-lite"/>
    </source>
</evidence>
<keyword evidence="6 10" id="KW-1133">Transmembrane helix</keyword>
<dbReference type="EMBL" id="JAJUWU010000010">
    <property type="protein sequence ID" value="MCE7028731.1"/>
    <property type="molecule type" value="Genomic_DNA"/>
</dbReference>
<dbReference type="InterPro" id="IPR016169">
    <property type="entry name" value="FAD-bd_PCMH_sub2"/>
</dbReference>
<keyword evidence="5" id="KW-0677">Repeat</keyword>
<dbReference type="EMBL" id="JAJUWU010000005">
    <property type="protein sequence ID" value="MCE7027689.1"/>
    <property type="molecule type" value="Genomic_DNA"/>
</dbReference>
<evidence type="ECO:0000313" key="16">
    <source>
        <dbReference type="EMBL" id="MCE7028731.1"/>
    </source>
</evidence>
<evidence type="ECO:0000313" key="17">
    <source>
        <dbReference type="Proteomes" id="UP001139035"/>
    </source>
</evidence>
<keyword evidence="8 10" id="KW-0472">Membrane</keyword>
<dbReference type="PANTHER" id="PTHR22777:SF32">
    <property type="entry name" value="UPF0053 INNER MEMBRANE PROTEIN YFJD"/>
    <property type="match status" value="1"/>
</dbReference>
<evidence type="ECO:0000256" key="4">
    <source>
        <dbReference type="ARBA" id="ARBA00022692"/>
    </source>
</evidence>
<evidence type="ECO:0000256" key="7">
    <source>
        <dbReference type="ARBA" id="ARBA00023122"/>
    </source>
</evidence>
<feature type="transmembrane region" description="Helical" evidence="12">
    <location>
        <begin position="131"/>
        <end position="149"/>
    </location>
</feature>
<feature type="domain" description="CBS" evidence="13">
    <location>
        <begin position="209"/>
        <end position="270"/>
    </location>
</feature>
<keyword evidence="3" id="KW-1003">Cell membrane</keyword>
<dbReference type="SUPFAM" id="SSF56176">
    <property type="entry name" value="FAD-binding/transporter-associated domain-like"/>
    <property type="match status" value="1"/>
</dbReference>
<feature type="domain" description="CNNM transmembrane" evidence="14">
    <location>
        <begin position="1"/>
        <end position="190"/>
    </location>
</feature>
<gene>
    <name evidence="15" type="ORF">LZD57_06775</name>
    <name evidence="16" type="ORF">LZD57_12090</name>
</gene>
<dbReference type="Pfam" id="PF03471">
    <property type="entry name" value="CorC_HlyC"/>
    <property type="match status" value="1"/>
</dbReference>
<dbReference type="Pfam" id="PF01595">
    <property type="entry name" value="CNNM"/>
    <property type="match status" value="1"/>
</dbReference>
<dbReference type="PANTHER" id="PTHR22777">
    <property type="entry name" value="HEMOLYSIN-RELATED"/>
    <property type="match status" value="1"/>
</dbReference>
<evidence type="ECO:0000313" key="15">
    <source>
        <dbReference type="EMBL" id="MCE7027689.1"/>
    </source>
</evidence>
<keyword evidence="4 10" id="KW-0812">Transmembrane</keyword>
<dbReference type="PROSITE" id="PS51846">
    <property type="entry name" value="CNNM"/>
    <property type="match status" value="1"/>
</dbReference>
<dbReference type="GO" id="GO:0050660">
    <property type="term" value="F:flavin adenine dinucleotide binding"/>
    <property type="evidence" value="ECO:0007669"/>
    <property type="project" value="InterPro"/>
</dbReference>
<name>A0A9X1P0N0_9HYPH</name>
<evidence type="ECO:0000256" key="6">
    <source>
        <dbReference type="ARBA" id="ARBA00022989"/>
    </source>
</evidence>
<dbReference type="GO" id="GO:0005886">
    <property type="term" value="C:plasma membrane"/>
    <property type="evidence" value="ECO:0007669"/>
    <property type="project" value="UniProtKB-SubCell"/>
</dbReference>
<dbReference type="InterPro" id="IPR002550">
    <property type="entry name" value="CNNM"/>
</dbReference>
<evidence type="ECO:0000259" key="14">
    <source>
        <dbReference type="PROSITE" id="PS51846"/>
    </source>
</evidence>
<dbReference type="InterPro" id="IPR000644">
    <property type="entry name" value="CBS_dom"/>
</dbReference>
<evidence type="ECO:0000256" key="3">
    <source>
        <dbReference type="ARBA" id="ARBA00022475"/>
    </source>
</evidence>
<accession>A0A9X1P0N0</accession>
<evidence type="ECO:0000259" key="13">
    <source>
        <dbReference type="PROSITE" id="PS51371"/>
    </source>
</evidence>
<dbReference type="SMART" id="SM00116">
    <property type="entry name" value="CBS"/>
    <property type="match status" value="2"/>
</dbReference>
<dbReference type="FunFam" id="3.10.580.10:FF:000002">
    <property type="entry name" value="Magnesium/cobalt efflux protein CorC"/>
    <property type="match status" value="1"/>
</dbReference>
<feature type="transmembrane region" description="Helical" evidence="12">
    <location>
        <begin position="93"/>
        <end position="111"/>
    </location>
</feature>
<keyword evidence="7 9" id="KW-0129">CBS domain</keyword>
<dbReference type="InterPro" id="IPR036318">
    <property type="entry name" value="FAD-bd_PCMH-like_sf"/>
</dbReference>
<feature type="compositionally biased region" description="Basic and acidic residues" evidence="11">
    <location>
        <begin position="469"/>
        <end position="479"/>
    </location>
</feature>
<dbReference type="InterPro" id="IPR005170">
    <property type="entry name" value="Transptr-assoc_dom"/>
</dbReference>
<evidence type="ECO:0000256" key="5">
    <source>
        <dbReference type="ARBA" id="ARBA00022737"/>
    </source>
</evidence>
<protein>
    <submittedName>
        <fullName evidence="15">HlyC/CorC family transporter</fullName>
    </submittedName>
</protein>
<evidence type="ECO:0000256" key="2">
    <source>
        <dbReference type="ARBA" id="ARBA00006446"/>
    </source>
</evidence>
<dbReference type="Gene3D" id="3.10.580.10">
    <property type="entry name" value="CBS-domain"/>
    <property type="match status" value="1"/>
</dbReference>
<evidence type="ECO:0000256" key="10">
    <source>
        <dbReference type="PROSITE-ProRule" id="PRU01193"/>
    </source>
</evidence>
<feature type="transmembrane region" description="Helical" evidence="12">
    <location>
        <begin position="61"/>
        <end position="87"/>
    </location>
</feature>
<dbReference type="InterPro" id="IPR046342">
    <property type="entry name" value="CBS_dom_sf"/>
</dbReference>
<dbReference type="CDD" id="cd04590">
    <property type="entry name" value="CBS_pair_CorC_HlyC_assoc"/>
    <property type="match status" value="1"/>
</dbReference>
<proteinExistence type="inferred from homology"/>
<feature type="domain" description="CBS" evidence="13">
    <location>
        <begin position="277"/>
        <end position="337"/>
    </location>
</feature>
<dbReference type="PROSITE" id="PS51371">
    <property type="entry name" value="CBS"/>
    <property type="match status" value="2"/>
</dbReference>
<comment type="caution">
    <text evidence="15">The sequence shown here is derived from an EMBL/GenBank/DDBJ whole genome shotgun (WGS) entry which is preliminary data.</text>
</comment>
<dbReference type="SMART" id="SM01091">
    <property type="entry name" value="CorC_HlyC"/>
    <property type="match status" value="1"/>
</dbReference>
<evidence type="ECO:0000256" key="12">
    <source>
        <dbReference type="SAM" id="Phobius"/>
    </source>
</evidence>
<dbReference type="Gene3D" id="3.30.465.10">
    <property type="match status" value="1"/>
</dbReference>
<comment type="subcellular location">
    <subcellularLocation>
        <location evidence="1">Cell membrane</location>
        <topology evidence="1">Multi-pass membrane protein</topology>
    </subcellularLocation>
</comment>
<dbReference type="Proteomes" id="UP001139035">
    <property type="component" value="Unassembled WGS sequence"/>
</dbReference>
<evidence type="ECO:0000256" key="1">
    <source>
        <dbReference type="ARBA" id="ARBA00004651"/>
    </source>
</evidence>
<organism evidence="15 17">
    <name type="scientific">Jiella avicenniae</name>
    <dbReference type="NCBI Taxonomy" id="2907202"/>
    <lineage>
        <taxon>Bacteria</taxon>
        <taxon>Pseudomonadati</taxon>
        <taxon>Pseudomonadota</taxon>
        <taxon>Alphaproteobacteria</taxon>
        <taxon>Hyphomicrobiales</taxon>
        <taxon>Aurantimonadaceae</taxon>
        <taxon>Jiella</taxon>
    </lineage>
</organism>
<dbReference type="SUPFAM" id="SSF54631">
    <property type="entry name" value="CBS-domain pair"/>
    <property type="match status" value="1"/>
</dbReference>
<sequence>MTTALWVYLGIVICLICVSAFFSGSETALTAVSRARMMSHEKNGDVRAGIVQRLIEKKDRLIGALLIGNNLVNILASSLATSAFLGLFGETGVVYATIAMTIIVVIFAEVLPKSAAIARPDGFALHVARPVAFVVAAFGPVTATVNFVVRRILSLFGVGLESGASLLTAHEELRGAVEVLHREGSLVNADRNRLGGLLDLHELEVSDVMVHRTSMRQINAEDAPADIVRQVLESPYTRMPVWRGHFDNIIGVIHAKDVLRALHEVDNDPAKINVQKICTRPWFVPETTTLQDQLNAFLRRKAHFAIVVDEYGEVEGMITLEDILEEIVGNIADEHDVDMQGVKLEADGSVVVDGQVPIRDLNRALDWNLPDEEAVTIAGLVIHETQTIPEERQAFTFFNKRFTVLKREKNRISKLRIRPATVLVPPKKSAFHAGGLAEPVADVQETDPEVLDAAMEEMEEVEAAAPPSRGERDGWHDDGVNDEGWLDAEGGDTERNRPPTWPHRPEDDEPRFDGDDKHGGGRNGDDELR</sequence>